<evidence type="ECO:0000313" key="2">
    <source>
        <dbReference type="Proteomes" id="UP001261624"/>
    </source>
</evidence>
<dbReference type="EMBL" id="JAVRHM010000021">
    <property type="protein sequence ID" value="MDT0691259.1"/>
    <property type="molecule type" value="Genomic_DNA"/>
</dbReference>
<dbReference type="Proteomes" id="UP001261624">
    <property type="component" value="Unassembled WGS sequence"/>
</dbReference>
<organism evidence="1 2">
    <name type="scientific">Autumnicola patrickiae</name>
    <dbReference type="NCBI Taxonomy" id="3075591"/>
    <lineage>
        <taxon>Bacteria</taxon>
        <taxon>Pseudomonadati</taxon>
        <taxon>Bacteroidota</taxon>
        <taxon>Flavobacteriia</taxon>
        <taxon>Flavobacteriales</taxon>
        <taxon>Flavobacteriaceae</taxon>
        <taxon>Autumnicola</taxon>
    </lineage>
</organism>
<accession>A0ABU3E6I6</accession>
<protein>
    <submittedName>
        <fullName evidence="1">Uncharacterized protein</fullName>
    </submittedName>
</protein>
<dbReference type="RefSeq" id="WP_311686580.1">
    <property type="nucleotide sequence ID" value="NZ_JAVRHM010000021.1"/>
</dbReference>
<comment type="caution">
    <text evidence="1">The sequence shown here is derived from an EMBL/GenBank/DDBJ whole genome shotgun (WGS) entry which is preliminary data.</text>
</comment>
<gene>
    <name evidence="1" type="ORF">RM549_15795</name>
</gene>
<proteinExistence type="predicted"/>
<reference evidence="1 2" key="1">
    <citation type="submission" date="2023-09" db="EMBL/GenBank/DDBJ databases">
        <authorList>
            <person name="Rey-Velasco X."/>
        </authorList>
    </citation>
    <scope>NUCLEOTIDE SEQUENCE [LARGE SCALE GENOMIC DNA]</scope>
    <source>
        <strain evidence="1 2">F188</strain>
    </source>
</reference>
<sequence>MTQWENIIFAAPLIEIGDKANDAKKSTRFYGKFKNKGKWIYWTKIKVESLPESHAKHFTE</sequence>
<name>A0ABU3E6I6_9FLAO</name>
<keyword evidence="2" id="KW-1185">Reference proteome</keyword>
<evidence type="ECO:0000313" key="1">
    <source>
        <dbReference type="EMBL" id="MDT0691259.1"/>
    </source>
</evidence>